<name>A0A8B6EHX5_MYTGA</name>
<evidence type="ECO:0000256" key="1">
    <source>
        <dbReference type="SAM" id="Phobius"/>
    </source>
</evidence>
<protein>
    <recommendedName>
        <fullName evidence="4">BRICHOS domain-containing protein</fullName>
    </recommendedName>
</protein>
<comment type="caution">
    <text evidence="2">The sequence shown here is derived from an EMBL/GenBank/DDBJ whole genome shotgun (WGS) entry which is preliminary data.</text>
</comment>
<feature type="transmembrane region" description="Helical" evidence="1">
    <location>
        <begin position="7"/>
        <end position="28"/>
    </location>
</feature>
<dbReference type="OrthoDB" id="6044429at2759"/>
<reference evidence="2" key="1">
    <citation type="submission" date="2018-11" db="EMBL/GenBank/DDBJ databases">
        <authorList>
            <person name="Alioto T."/>
            <person name="Alioto T."/>
        </authorList>
    </citation>
    <scope>NUCLEOTIDE SEQUENCE</scope>
</reference>
<evidence type="ECO:0000313" key="3">
    <source>
        <dbReference type="Proteomes" id="UP000596742"/>
    </source>
</evidence>
<organism evidence="2 3">
    <name type="scientific">Mytilus galloprovincialis</name>
    <name type="common">Mediterranean mussel</name>
    <dbReference type="NCBI Taxonomy" id="29158"/>
    <lineage>
        <taxon>Eukaryota</taxon>
        <taxon>Metazoa</taxon>
        <taxon>Spiralia</taxon>
        <taxon>Lophotrochozoa</taxon>
        <taxon>Mollusca</taxon>
        <taxon>Bivalvia</taxon>
        <taxon>Autobranchia</taxon>
        <taxon>Pteriomorphia</taxon>
        <taxon>Mytilida</taxon>
        <taxon>Mytiloidea</taxon>
        <taxon>Mytilidae</taxon>
        <taxon>Mytilinae</taxon>
        <taxon>Mytilus</taxon>
    </lineage>
</organism>
<keyword evidence="1" id="KW-0472">Membrane</keyword>
<dbReference type="EMBL" id="UYJE01005146">
    <property type="protein sequence ID" value="VDI34427.1"/>
    <property type="molecule type" value="Genomic_DNA"/>
</dbReference>
<dbReference type="Proteomes" id="UP000596742">
    <property type="component" value="Unassembled WGS sequence"/>
</dbReference>
<evidence type="ECO:0000313" key="2">
    <source>
        <dbReference type="EMBL" id="VDI34427.1"/>
    </source>
</evidence>
<gene>
    <name evidence="2" type="ORF">MGAL_10B016202</name>
</gene>
<keyword evidence="1" id="KW-0812">Transmembrane</keyword>
<sequence length="193" mass="21762">MIKLFKPISFVKTIIMIIGIVTLMFVYVKAIPEVNHLIEIDHMGRKVAMDVIHDTEEKTVIAIVGDVCKYKNGVPTVNFHDYSTGYGALKNINKQTCIITKSPVPMASDRKYRIGWTTEVHDHILNIVNTKMTYDEVKALAGHKVAAFCKDYRSMHATVSPVIKKLRRDADFTSSSALSYMWCVFSSCAADRL</sequence>
<evidence type="ECO:0008006" key="4">
    <source>
        <dbReference type="Google" id="ProtNLM"/>
    </source>
</evidence>
<accession>A0A8B6EHX5</accession>
<keyword evidence="3" id="KW-1185">Reference proteome</keyword>
<dbReference type="AlphaFoldDB" id="A0A8B6EHX5"/>
<keyword evidence="1" id="KW-1133">Transmembrane helix</keyword>
<proteinExistence type="predicted"/>